<dbReference type="Proteomes" id="UP000256424">
    <property type="component" value="Unassembled WGS sequence"/>
</dbReference>
<dbReference type="Pfam" id="PF01979">
    <property type="entry name" value="Amidohydro_1"/>
    <property type="match status" value="1"/>
</dbReference>
<comment type="caution">
    <text evidence="3">The sequence shown here is derived from an EMBL/GenBank/DDBJ whole genome shotgun (WGS) entry which is preliminary data.</text>
</comment>
<keyword evidence="1 3" id="KW-0378">Hydrolase</keyword>
<dbReference type="Gene3D" id="2.30.40.10">
    <property type="entry name" value="Urease, subunit C, domain 1"/>
    <property type="match status" value="1"/>
</dbReference>
<dbReference type="SUPFAM" id="SSF51338">
    <property type="entry name" value="Composite domain of metallo-dependent hydrolases"/>
    <property type="match status" value="1"/>
</dbReference>
<organism evidence="3 4">
    <name type="scientific">Helicobacter aurati</name>
    <dbReference type="NCBI Taxonomy" id="137778"/>
    <lineage>
        <taxon>Bacteria</taxon>
        <taxon>Pseudomonadati</taxon>
        <taxon>Campylobacterota</taxon>
        <taxon>Epsilonproteobacteria</taxon>
        <taxon>Campylobacterales</taxon>
        <taxon>Helicobacteraceae</taxon>
        <taxon>Helicobacter</taxon>
    </lineage>
</organism>
<dbReference type="AlphaFoldDB" id="A0A3D8J286"/>
<feature type="domain" description="Amidohydrolase-related" evidence="2">
    <location>
        <begin position="56"/>
        <end position="402"/>
    </location>
</feature>
<dbReference type="InterPro" id="IPR006680">
    <property type="entry name" value="Amidohydro-rel"/>
</dbReference>
<evidence type="ECO:0000259" key="2">
    <source>
        <dbReference type="Pfam" id="PF01979"/>
    </source>
</evidence>
<dbReference type="OrthoDB" id="9807210at2"/>
<evidence type="ECO:0000313" key="3">
    <source>
        <dbReference type="EMBL" id="RDU70871.1"/>
    </source>
</evidence>
<dbReference type="PANTHER" id="PTHR43794:SF11">
    <property type="entry name" value="AMIDOHYDROLASE-RELATED DOMAIN-CONTAINING PROTEIN"/>
    <property type="match status" value="1"/>
</dbReference>
<dbReference type="RefSeq" id="WP_104763349.1">
    <property type="nucleotide sequence ID" value="NZ_FZPM01000019.1"/>
</dbReference>
<dbReference type="InterPro" id="IPR011059">
    <property type="entry name" value="Metal-dep_hydrolase_composite"/>
</dbReference>
<evidence type="ECO:0000313" key="4">
    <source>
        <dbReference type="Proteomes" id="UP000256424"/>
    </source>
</evidence>
<protein>
    <submittedName>
        <fullName evidence="3">Metal-dependent hydrolase</fullName>
    </submittedName>
</protein>
<dbReference type="InterPro" id="IPR032466">
    <property type="entry name" value="Metal_Hydrolase"/>
</dbReference>
<dbReference type="NCBIfam" id="NF006269">
    <property type="entry name" value="PRK08418.1"/>
    <property type="match status" value="1"/>
</dbReference>
<dbReference type="InterPro" id="IPR050287">
    <property type="entry name" value="MTA/SAH_deaminase"/>
</dbReference>
<evidence type="ECO:0000256" key="1">
    <source>
        <dbReference type="ARBA" id="ARBA00022801"/>
    </source>
</evidence>
<dbReference type="GO" id="GO:0016810">
    <property type="term" value="F:hydrolase activity, acting on carbon-nitrogen (but not peptide) bonds"/>
    <property type="evidence" value="ECO:0007669"/>
    <property type="project" value="InterPro"/>
</dbReference>
<proteinExistence type="predicted"/>
<dbReference type="PANTHER" id="PTHR43794">
    <property type="entry name" value="AMINOHYDROLASE SSNA-RELATED"/>
    <property type="match status" value="1"/>
</dbReference>
<sequence length="417" mass="46966">MKLLGATFVLTCDDNMEILRDGGVLIDNGKIQAIGDFNTLKEKYRHCDSLFYKQHVLVPALINAHIHFEFSKNTSSFVYGDFGMWLDSIMENRDEVFQDNVKAIQRAILEQKKNGVGTVCAISSHDLDIELLLRSNLRVIFCHEVLGVNHKDFENQVLQISTRLERSLSVKNDLFQPALALHAPYSVHSKLAQYLIDLAAKYNLLVSTHFLESKHEREWLDSQSGYFSEFYSKYLQLQEVESFSQESFLALFADISHVLFTHCLYADSELKQKILNYGAIVSCPRSNLLLNTKLGDNMIIGTDGKSSNNDVSLLNEIRYAFFSALANQDKASQYANIESLAKDMLYAVTRNPALALGLNNGILQEGKSADIAIFKLDCEDSRQITTHFVLHAKEAVSLFVNGIDIISQNINTCAEAE</sequence>
<reference evidence="3 4" key="1">
    <citation type="submission" date="2018-04" db="EMBL/GenBank/DDBJ databases">
        <title>Novel Campyloabacter and Helicobacter Species and Strains.</title>
        <authorList>
            <person name="Mannion A.J."/>
            <person name="Shen Z."/>
            <person name="Fox J.G."/>
        </authorList>
    </citation>
    <scope>NUCLEOTIDE SEQUENCE [LARGE SCALE GENOMIC DNA]</scope>
    <source>
        <strain evidence="3 4">MIT 97-5075</strain>
    </source>
</reference>
<dbReference type="EMBL" id="NXLW01000016">
    <property type="protein sequence ID" value="RDU70871.1"/>
    <property type="molecule type" value="Genomic_DNA"/>
</dbReference>
<accession>A0A3D8J286</accession>
<name>A0A3D8J286_9HELI</name>
<dbReference type="SUPFAM" id="SSF51556">
    <property type="entry name" value="Metallo-dependent hydrolases"/>
    <property type="match status" value="1"/>
</dbReference>
<gene>
    <name evidence="3" type="ORF">CQA66_07615</name>
</gene>
<dbReference type="Gene3D" id="3.20.20.140">
    <property type="entry name" value="Metal-dependent hydrolases"/>
    <property type="match status" value="1"/>
</dbReference>
<keyword evidence="4" id="KW-1185">Reference proteome</keyword>